<protein>
    <submittedName>
        <fullName evidence="2">Uncharacterized protein</fullName>
    </submittedName>
</protein>
<feature type="region of interest" description="Disordered" evidence="1">
    <location>
        <begin position="1"/>
        <end position="26"/>
    </location>
</feature>
<evidence type="ECO:0000256" key="1">
    <source>
        <dbReference type="SAM" id="MobiDB-lite"/>
    </source>
</evidence>
<reference evidence="2 3" key="1">
    <citation type="submission" date="2023-03" db="EMBL/GenBank/DDBJ databases">
        <title>WGS of Gossypium arboreum.</title>
        <authorList>
            <person name="Yu D."/>
        </authorList>
    </citation>
    <scope>NUCLEOTIDE SEQUENCE [LARGE SCALE GENOMIC DNA]</scope>
    <source>
        <tissue evidence="2">Leaf</tissue>
    </source>
</reference>
<keyword evidence="3" id="KW-1185">Reference proteome</keyword>
<sequence length="52" mass="6003">MPQRYYLGRSDEGMEGNSNLDTVQGRRRTLMKDSLGIREVETNLNSKDKDKV</sequence>
<dbReference type="EMBL" id="JARKNE010000004">
    <property type="protein sequence ID" value="KAK5835317.1"/>
    <property type="molecule type" value="Genomic_DNA"/>
</dbReference>
<gene>
    <name evidence="2" type="ORF">PVK06_011005</name>
</gene>
<accession>A0ABR0Q7V0</accession>
<organism evidence="2 3">
    <name type="scientific">Gossypium arboreum</name>
    <name type="common">Tree cotton</name>
    <name type="synonym">Gossypium nanking</name>
    <dbReference type="NCBI Taxonomy" id="29729"/>
    <lineage>
        <taxon>Eukaryota</taxon>
        <taxon>Viridiplantae</taxon>
        <taxon>Streptophyta</taxon>
        <taxon>Embryophyta</taxon>
        <taxon>Tracheophyta</taxon>
        <taxon>Spermatophyta</taxon>
        <taxon>Magnoliopsida</taxon>
        <taxon>eudicotyledons</taxon>
        <taxon>Gunneridae</taxon>
        <taxon>Pentapetalae</taxon>
        <taxon>rosids</taxon>
        <taxon>malvids</taxon>
        <taxon>Malvales</taxon>
        <taxon>Malvaceae</taxon>
        <taxon>Malvoideae</taxon>
        <taxon>Gossypium</taxon>
    </lineage>
</organism>
<proteinExistence type="predicted"/>
<evidence type="ECO:0000313" key="2">
    <source>
        <dbReference type="EMBL" id="KAK5835317.1"/>
    </source>
</evidence>
<dbReference type="Proteomes" id="UP001358586">
    <property type="component" value="Chromosome 4"/>
</dbReference>
<evidence type="ECO:0000313" key="3">
    <source>
        <dbReference type="Proteomes" id="UP001358586"/>
    </source>
</evidence>
<name>A0ABR0Q7V0_GOSAR</name>
<comment type="caution">
    <text evidence="2">The sequence shown here is derived from an EMBL/GenBank/DDBJ whole genome shotgun (WGS) entry which is preliminary data.</text>
</comment>